<dbReference type="EMBL" id="CAJFDI010000006">
    <property type="protein sequence ID" value="CAD5234797.1"/>
    <property type="molecule type" value="Genomic_DNA"/>
</dbReference>
<protein>
    <submittedName>
        <fullName evidence="6">(pine wood nematode) hypothetical protein</fullName>
    </submittedName>
</protein>
<keyword evidence="3 5" id="KW-1133">Transmembrane helix</keyword>
<accession>A0A7I8X256</accession>
<evidence type="ECO:0000256" key="3">
    <source>
        <dbReference type="ARBA" id="ARBA00022989"/>
    </source>
</evidence>
<evidence type="ECO:0000256" key="4">
    <source>
        <dbReference type="ARBA" id="ARBA00023136"/>
    </source>
</evidence>
<keyword evidence="4 5" id="KW-0472">Membrane</keyword>
<organism evidence="6 7">
    <name type="scientific">Bursaphelenchus xylophilus</name>
    <name type="common">Pinewood nematode worm</name>
    <name type="synonym">Aphelenchoides xylophilus</name>
    <dbReference type="NCBI Taxonomy" id="6326"/>
    <lineage>
        <taxon>Eukaryota</taxon>
        <taxon>Metazoa</taxon>
        <taxon>Ecdysozoa</taxon>
        <taxon>Nematoda</taxon>
        <taxon>Chromadorea</taxon>
        <taxon>Rhabditida</taxon>
        <taxon>Tylenchina</taxon>
        <taxon>Tylenchomorpha</taxon>
        <taxon>Aphelenchoidea</taxon>
        <taxon>Aphelenchoididae</taxon>
        <taxon>Bursaphelenchus</taxon>
    </lineage>
</organism>
<feature type="transmembrane region" description="Helical" evidence="5">
    <location>
        <begin position="37"/>
        <end position="55"/>
    </location>
</feature>
<dbReference type="PANTHER" id="PTHR23291:SF50">
    <property type="entry name" value="PROTEIN LIFEGUARD 4"/>
    <property type="match status" value="1"/>
</dbReference>
<evidence type="ECO:0000256" key="1">
    <source>
        <dbReference type="ARBA" id="ARBA00004141"/>
    </source>
</evidence>
<comment type="caution">
    <text evidence="6">The sequence shown here is derived from an EMBL/GenBank/DDBJ whole genome shotgun (WGS) entry which is preliminary data.</text>
</comment>
<dbReference type="Pfam" id="PF01027">
    <property type="entry name" value="Bax1-I"/>
    <property type="match status" value="1"/>
</dbReference>
<dbReference type="GO" id="GO:0016020">
    <property type="term" value="C:membrane"/>
    <property type="evidence" value="ECO:0007669"/>
    <property type="project" value="UniProtKB-SubCell"/>
</dbReference>
<feature type="transmembrane region" description="Helical" evidence="5">
    <location>
        <begin position="67"/>
        <end position="88"/>
    </location>
</feature>
<dbReference type="EMBL" id="CAJFCV020000006">
    <property type="protein sequence ID" value="CAG9130818.1"/>
    <property type="molecule type" value="Genomic_DNA"/>
</dbReference>
<keyword evidence="2 5" id="KW-0812">Transmembrane</keyword>
<dbReference type="OrthoDB" id="7933078at2759"/>
<dbReference type="SMR" id="A0A7I8X256"/>
<dbReference type="Proteomes" id="UP000659654">
    <property type="component" value="Unassembled WGS sequence"/>
</dbReference>
<evidence type="ECO:0000313" key="7">
    <source>
        <dbReference type="Proteomes" id="UP000659654"/>
    </source>
</evidence>
<dbReference type="GO" id="GO:0043066">
    <property type="term" value="P:negative regulation of apoptotic process"/>
    <property type="evidence" value="ECO:0007669"/>
    <property type="project" value="TreeGrafter"/>
</dbReference>
<comment type="similarity">
    <text evidence="5">Belongs to the BI1 family.</text>
</comment>
<reference evidence="6" key="1">
    <citation type="submission" date="2020-09" db="EMBL/GenBank/DDBJ databases">
        <authorList>
            <person name="Kikuchi T."/>
        </authorList>
    </citation>
    <scope>NUCLEOTIDE SEQUENCE</scope>
    <source>
        <strain evidence="6">Ka4C1</strain>
    </source>
</reference>
<comment type="subcellular location">
    <subcellularLocation>
        <location evidence="1">Membrane</location>
        <topology evidence="1">Multi-pass membrane protein</topology>
    </subcellularLocation>
</comment>
<name>A0A7I8X256_BURXY</name>
<proteinExistence type="inferred from homology"/>
<gene>
    <name evidence="6" type="ORF">BXYJ_LOCUS14888</name>
</gene>
<dbReference type="PANTHER" id="PTHR23291">
    <property type="entry name" value="BAX INHIBITOR-RELATED"/>
    <property type="match status" value="1"/>
</dbReference>
<sequence length="152" mass="17203">MFYHAHNVPVNYGLLGLWTVMQALTVSAIVTFYAAEVVLQAMVVTAAVVFSLFCYTLQTKHDFRKGYALMATVSMVFLVGCMLQILLMSTSFNFFMSIFGAILFSVYLVFDIDAVMHHHSEEDYILACISIYMDVINLFINILQIINEANRS</sequence>
<dbReference type="InterPro" id="IPR006214">
    <property type="entry name" value="Bax_inhibitor_1-related"/>
</dbReference>
<keyword evidence="7" id="KW-1185">Reference proteome</keyword>
<evidence type="ECO:0000313" key="6">
    <source>
        <dbReference type="EMBL" id="CAD5234797.1"/>
    </source>
</evidence>
<feature type="transmembrane region" description="Helical" evidence="5">
    <location>
        <begin position="12"/>
        <end position="31"/>
    </location>
</feature>
<evidence type="ECO:0000256" key="2">
    <source>
        <dbReference type="ARBA" id="ARBA00022692"/>
    </source>
</evidence>
<dbReference type="AlphaFoldDB" id="A0A7I8X256"/>
<evidence type="ECO:0000256" key="5">
    <source>
        <dbReference type="RuleBase" id="RU004379"/>
    </source>
</evidence>
<dbReference type="Proteomes" id="UP000582659">
    <property type="component" value="Unassembled WGS sequence"/>
</dbReference>
<feature type="transmembrane region" description="Helical" evidence="5">
    <location>
        <begin position="124"/>
        <end position="146"/>
    </location>
</feature>
<feature type="transmembrane region" description="Helical" evidence="5">
    <location>
        <begin position="94"/>
        <end position="112"/>
    </location>
</feature>